<sequence length="41" mass="4790">MIKIFIVLISLSFNLKFILTYISIVALFFIFFALFLIKNSS</sequence>
<evidence type="ECO:0000256" key="1">
    <source>
        <dbReference type="SAM" id="Phobius"/>
    </source>
</evidence>
<evidence type="ECO:0000313" key="2">
    <source>
        <dbReference type="EMBL" id="EFD88767.1"/>
    </source>
</evidence>
<name>D3L8M6_OENOE</name>
<feature type="transmembrane region" description="Helical" evidence="1">
    <location>
        <begin position="18"/>
        <end position="37"/>
    </location>
</feature>
<accession>D3L8M6</accession>
<keyword evidence="1" id="KW-0472">Membrane</keyword>
<reference evidence="2 3" key="1">
    <citation type="journal article" date="2010" name="Appl. Microbiol. Biotechnol.">
        <title>Genotypic diversity in Oenococcus oeni by high-density microarray comparative genome hybridization and whole genome sequencing.</title>
        <authorList>
            <person name="Borneman A.R."/>
            <person name="Bartowsky E.J."/>
            <person name="McCarthy J."/>
            <person name="Chambers P.J."/>
        </authorList>
    </citation>
    <scope>NUCLEOTIDE SEQUENCE [LARGE SCALE GENOMIC DNA]</scope>
    <source>
        <strain evidence="2 3">AWRIB429</strain>
    </source>
</reference>
<keyword evidence="1" id="KW-1133">Transmembrane helix</keyword>
<dbReference type="Proteomes" id="UP000003075">
    <property type="component" value="Unassembled WGS sequence"/>
</dbReference>
<gene>
    <name evidence="2" type="ORF">AWRIB429_0706</name>
</gene>
<dbReference type="EMBL" id="ACSE01000011">
    <property type="protein sequence ID" value="EFD88767.1"/>
    <property type="molecule type" value="Genomic_DNA"/>
</dbReference>
<evidence type="ECO:0000313" key="3">
    <source>
        <dbReference type="Proteomes" id="UP000003075"/>
    </source>
</evidence>
<dbReference type="AlphaFoldDB" id="D3L8M6"/>
<comment type="caution">
    <text evidence="2">The sequence shown here is derived from an EMBL/GenBank/DDBJ whole genome shotgun (WGS) entry which is preliminary data.</text>
</comment>
<keyword evidence="1" id="KW-0812">Transmembrane</keyword>
<organism evidence="2 3">
    <name type="scientific">Oenococcus oeni AWRIB429</name>
    <dbReference type="NCBI Taxonomy" id="655225"/>
    <lineage>
        <taxon>Bacteria</taxon>
        <taxon>Bacillati</taxon>
        <taxon>Bacillota</taxon>
        <taxon>Bacilli</taxon>
        <taxon>Lactobacillales</taxon>
        <taxon>Lactobacillaceae</taxon>
        <taxon>Oenococcus</taxon>
    </lineage>
</organism>
<protein>
    <submittedName>
        <fullName evidence="2">Uncharacterized protein</fullName>
    </submittedName>
</protein>
<proteinExistence type="predicted"/>